<dbReference type="AlphaFoldDB" id="A0A8J3BUC2"/>
<feature type="domain" description="Acyl-CoA oxidase/dehydrogenase middle" evidence="7">
    <location>
        <begin position="126"/>
        <end position="215"/>
    </location>
</feature>
<dbReference type="GO" id="GO:0051793">
    <property type="term" value="P:medium-chain fatty acid catabolic process"/>
    <property type="evidence" value="ECO:0007669"/>
    <property type="project" value="TreeGrafter"/>
</dbReference>
<evidence type="ECO:0000256" key="4">
    <source>
        <dbReference type="ARBA" id="ARBA00023002"/>
    </source>
</evidence>
<dbReference type="Gene3D" id="2.40.110.10">
    <property type="entry name" value="Butyryl-CoA Dehydrogenase, subunit A, domain 2"/>
    <property type="match status" value="1"/>
</dbReference>
<dbReference type="InterPro" id="IPR009100">
    <property type="entry name" value="AcylCoA_DH/oxidase_NM_dom_sf"/>
</dbReference>
<reference evidence="8" key="2">
    <citation type="submission" date="2020-09" db="EMBL/GenBank/DDBJ databases">
        <authorList>
            <person name="Sun Q."/>
            <person name="Zhou Y."/>
        </authorList>
    </citation>
    <scope>NUCLEOTIDE SEQUENCE</scope>
    <source>
        <strain evidence="8">CGMCC 4.7299</strain>
    </source>
</reference>
<evidence type="ECO:0000313" key="8">
    <source>
        <dbReference type="EMBL" id="GGK79106.1"/>
    </source>
</evidence>
<proteinExistence type="inferred from homology"/>
<evidence type="ECO:0000259" key="7">
    <source>
        <dbReference type="Pfam" id="PF02770"/>
    </source>
</evidence>
<dbReference type="InterPro" id="IPR036250">
    <property type="entry name" value="AcylCo_DH-like_C"/>
</dbReference>
<evidence type="ECO:0000256" key="2">
    <source>
        <dbReference type="ARBA" id="ARBA00022630"/>
    </source>
</evidence>
<evidence type="ECO:0000256" key="5">
    <source>
        <dbReference type="RuleBase" id="RU362125"/>
    </source>
</evidence>
<dbReference type="InterPro" id="IPR006091">
    <property type="entry name" value="Acyl-CoA_Oxase/DH_mid-dom"/>
</dbReference>
<dbReference type="PANTHER" id="PTHR48083:SF2">
    <property type="entry name" value="MEDIUM-CHAIN SPECIFIC ACYL-COA DEHYDROGENASE, MITOCHONDRIAL"/>
    <property type="match status" value="1"/>
</dbReference>
<sequence length="397" mass="41895">MNALAWLEPLRSSVPELDTDAWAALERFDTALDEFHRASPVPEDAAARSSWLLGLRHDLASAGHRAPSGPGRPMWQTLAQFLAGARDLDLRDCTGAGHGAMVLTHAPAAVASAWEQRLLAGDLIGIAATERRGGSRIREITTQARLSNGGQWRLTGEKCWVSRLTEAAAFVTFIRDPDGRISAVLVGADDPRLERDVIEPSGLGGWGWGVLRLHDLPINPAEALLGTPGSGLEIFHQHFARFRPLVTATALGTAAGIHGLVADILAARRDAGLPRIRDNALITLGRTHAEITAALLTTLTTSRLAAAGHPQAGLLARLGKAAGVDTAARAISDLAPLIGAAGYRRSHPIAKARADLTGLLYADGIHDSLYRSGGISLLGSPAKNRPSRLASVACTRA</sequence>
<reference evidence="8" key="1">
    <citation type="journal article" date="2014" name="Int. J. Syst. Evol. Microbiol.">
        <title>Complete genome sequence of Corynebacterium casei LMG S-19264T (=DSM 44701T), isolated from a smear-ripened cheese.</title>
        <authorList>
            <consortium name="US DOE Joint Genome Institute (JGI-PGF)"/>
            <person name="Walter F."/>
            <person name="Albersmeier A."/>
            <person name="Kalinowski J."/>
            <person name="Ruckert C."/>
        </authorList>
    </citation>
    <scope>NUCLEOTIDE SEQUENCE</scope>
    <source>
        <strain evidence="8">CGMCC 4.7299</strain>
    </source>
</reference>
<dbReference type="RefSeq" id="WP_229715567.1">
    <property type="nucleotide sequence ID" value="NZ_BMMX01000002.1"/>
</dbReference>
<feature type="domain" description="Acyl-CoA dehydrogenase/oxidase C-terminal" evidence="6">
    <location>
        <begin position="229"/>
        <end position="356"/>
    </location>
</feature>
<dbReference type="Proteomes" id="UP000656042">
    <property type="component" value="Unassembled WGS sequence"/>
</dbReference>
<dbReference type="EMBL" id="BMMX01000002">
    <property type="protein sequence ID" value="GGK79106.1"/>
    <property type="molecule type" value="Genomic_DNA"/>
</dbReference>
<comment type="similarity">
    <text evidence="1 5">Belongs to the acyl-CoA dehydrogenase family.</text>
</comment>
<accession>A0A8J3BUC2</accession>
<dbReference type="InterPro" id="IPR050741">
    <property type="entry name" value="Acyl-CoA_dehydrogenase"/>
</dbReference>
<organism evidence="8 9">
    <name type="scientific">Mangrovihabitans endophyticus</name>
    <dbReference type="NCBI Taxonomy" id="1751298"/>
    <lineage>
        <taxon>Bacteria</taxon>
        <taxon>Bacillati</taxon>
        <taxon>Actinomycetota</taxon>
        <taxon>Actinomycetes</taxon>
        <taxon>Micromonosporales</taxon>
        <taxon>Micromonosporaceae</taxon>
        <taxon>Mangrovihabitans</taxon>
    </lineage>
</organism>
<gene>
    <name evidence="8" type="ORF">GCM10012284_11410</name>
</gene>
<evidence type="ECO:0000313" key="9">
    <source>
        <dbReference type="Proteomes" id="UP000656042"/>
    </source>
</evidence>
<dbReference type="SUPFAM" id="SSF47203">
    <property type="entry name" value="Acyl-CoA dehydrogenase C-terminal domain-like"/>
    <property type="match status" value="1"/>
</dbReference>
<name>A0A8J3BUC2_9ACTN</name>
<keyword evidence="3 5" id="KW-0274">FAD</keyword>
<evidence type="ECO:0000256" key="1">
    <source>
        <dbReference type="ARBA" id="ARBA00009347"/>
    </source>
</evidence>
<dbReference type="SUPFAM" id="SSF56645">
    <property type="entry name" value="Acyl-CoA dehydrogenase NM domain-like"/>
    <property type="match status" value="1"/>
</dbReference>
<protein>
    <recommendedName>
        <fullName evidence="10">Acyl-CoA dehydrogenase</fullName>
    </recommendedName>
</protein>
<dbReference type="Pfam" id="PF02770">
    <property type="entry name" value="Acyl-CoA_dh_M"/>
    <property type="match status" value="1"/>
</dbReference>
<evidence type="ECO:0008006" key="10">
    <source>
        <dbReference type="Google" id="ProtNLM"/>
    </source>
</evidence>
<keyword evidence="9" id="KW-1185">Reference proteome</keyword>
<dbReference type="Gene3D" id="1.20.140.10">
    <property type="entry name" value="Butyryl-CoA Dehydrogenase, subunit A, domain 3"/>
    <property type="match status" value="1"/>
</dbReference>
<keyword evidence="2 5" id="KW-0285">Flavoprotein</keyword>
<keyword evidence="4 5" id="KW-0560">Oxidoreductase</keyword>
<comment type="cofactor">
    <cofactor evidence="5">
        <name>FAD</name>
        <dbReference type="ChEBI" id="CHEBI:57692"/>
    </cofactor>
</comment>
<dbReference type="PANTHER" id="PTHR48083">
    <property type="entry name" value="MEDIUM-CHAIN SPECIFIC ACYL-COA DEHYDROGENASE, MITOCHONDRIAL-RELATED"/>
    <property type="match status" value="1"/>
</dbReference>
<dbReference type="Pfam" id="PF00441">
    <property type="entry name" value="Acyl-CoA_dh_1"/>
    <property type="match status" value="1"/>
</dbReference>
<dbReference type="GO" id="GO:0005737">
    <property type="term" value="C:cytoplasm"/>
    <property type="evidence" value="ECO:0007669"/>
    <property type="project" value="TreeGrafter"/>
</dbReference>
<dbReference type="InterPro" id="IPR009075">
    <property type="entry name" value="AcylCo_DH/oxidase_C"/>
</dbReference>
<evidence type="ECO:0000256" key="3">
    <source>
        <dbReference type="ARBA" id="ARBA00022827"/>
    </source>
</evidence>
<comment type="caution">
    <text evidence="8">The sequence shown here is derived from an EMBL/GenBank/DDBJ whole genome shotgun (WGS) entry which is preliminary data.</text>
</comment>
<evidence type="ECO:0000259" key="6">
    <source>
        <dbReference type="Pfam" id="PF00441"/>
    </source>
</evidence>
<dbReference type="GO" id="GO:0070991">
    <property type="term" value="F:medium-chain fatty acyl-CoA dehydrogenase activity"/>
    <property type="evidence" value="ECO:0007669"/>
    <property type="project" value="TreeGrafter"/>
</dbReference>
<dbReference type="InterPro" id="IPR046373">
    <property type="entry name" value="Acyl-CoA_Oxase/DH_mid-dom_sf"/>
</dbReference>